<dbReference type="Gene3D" id="3.40.720.10">
    <property type="entry name" value="Alkaline Phosphatase, subunit A"/>
    <property type="match status" value="1"/>
</dbReference>
<evidence type="ECO:0000259" key="5">
    <source>
        <dbReference type="Pfam" id="PF00884"/>
    </source>
</evidence>
<protein>
    <submittedName>
        <fullName evidence="6">Arylsulfatase</fullName>
    </submittedName>
</protein>
<dbReference type="InterPro" id="IPR000917">
    <property type="entry name" value="Sulfatase_N"/>
</dbReference>
<dbReference type="PANTHER" id="PTHR42693">
    <property type="entry name" value="ARYLSULFATASE FAMILY MEMBER"/>
    <property type="match status" value="1"/>
</dbReference>
<dbReference type="GO" id="GO:0046872">
    <property type="term" value="F:metal ion binding"/>
    <property type="evidence" value="ECO:0007669"/>
    <property type="project" value="UniProtKB-KW"/>
</dbReference>
<reference evidence="6 7" key="1">
    <citation type="submission" date="2019-04" db="EMBL/GenBank/DDBJ databases">
        <authorList>
            <person name="Van Vliet M D."/>
        </authorList>
    </citation>
    <scope>NUCLEOTIDE SEQUENCE [LARGE SCALE GENOMIC DNA]</scope>
    <source>
        <strain evidence="6 7">F21</strain>
    </source>
</reference>
<keyword evidence="2" id="KW-0479">Metal-binding</keyword>
<dbReference type="EMBL" id="CAAHFH010000002">
    <property type="protein sequence ID" value="VGO21986.1"/>
    <property type="molecule type" value="Genomic_DNA"/>
</dbReference>
<dbReference type="InterPro" id="IPR024607">
    <property type="entry name" value="Sulfatase_CS"/>
</dbReference>
<dbReference type="Gene3D" id="3.30.1120.10">
    <property type="match status" value="1"/>
</dbReference>
<dbReference type="SUPFAM" id="SSF53649">
    <property type="entry name" value="Alkaline phosphatase-like"/>
    <property type="match status" value="1"/>
</dbReference>
<evidence type="ECO:0000256" key="4">
    <source>
        <dbReference type="ARBA" id="ARBA00022837"/>
    </source>
</evidence>
<dbReference type="InterPro" id="IPR050738">
    <property type="entry name" value="Sulfatase"/>
</dbReference>
<comment type="similarity">
    <text evidence="1">Belongs to the sulfatase family.</text>
</comment>
<dbReference type="GO" id="GO:0004065">
    <property type="term" value="F:arylsulfatase activity"/>
    <property type="evidence" value="ECO:0007669"/>
    <property type="project" value="TreeGrafter"/>
</dbReference>
<organism evidence="6 7">
    <name type="scientific">Pontiella sulfatireligans</name>
    <dbReference type="NCBI Taxonomy" id="2750658"/>
    <lineage>
        <taxon>Bacteria</taxon>
        <taxon>Pseudomonadati</taxon>
        <taxon>Kiritimatiellota</taxon>
        <taxon>Kiritimatiellia</taxon>
        <taxon>Kiritimatiellales</taxon>
        <taxon>Pontiellaceae</taxon>
        <taxon>Pontiella</taxon>
    </lineage>
</organism>
<accession>A0A6C2USV9</accession>
<gene>
    <name evidence="6" type="primary">atsA_227</name>
    <name evidence="6" type="ORF">SCARR_04066</name>
</gene>
<name>A0A6C2USV9_9BACT</name>
<dbReference type="AlphaFoldDB" id="A0A6C2USV9"/>
<dbReference type="InterPro" id="IPR017850">
    <property type="entry name" value="Alkaline_phosphatase_core_sf"/>
</dbReference>
<evidence type="ECO:0000256" key="2">
    <source>
        <dbReference type="ARBA" id="ARBA00022723"/>
    </source>
</evidence>
<proteinExistence type="inferred from homology"/>
<keyword evidence="4" id="KW-0106">Calcium</keyword>
<evidence type="ECO:0000313" key="6">
    <source>
        <dbReference type="EMBL" id="VGO21986.1"/>
    </source>
</evidence>
<evidence type="ECO:0000256" key="3">
    <source>
        <dbReference type="ARBA" id="ARBA00022801"/>
    </source>
</evidence>
<evidence type="ECO:0000256" key="1">
    <source>
        <dbReference type="ARBA" id="ARBA00008779"/>
    </source>
</evidence>
<dbReference type="Proteomes" id="UP000346198">
    <property type="component" value="Unassembled WGS sequence"/>
</dbReference>
<dbReference type="Pfam" id="PF00884">
    <property type="entry name" value="Sulfatase"/>
    <property type="match status" value="1"/>
</dbReference>
<keyword evidence="3" id="KW-0378">Hydrolase</keyword>
<feature type="domain" description="Sulfatase N-terminal" evidence="5">
    <location>
        <begin position="1"/>
        <end position="304"/>
    </location>
</feature>
<dbReference type="PANTHER" id="PTHR42693:SF33">
    <property type="entry name" value="ARYLSULFATASE"/>
    <property type="match status" value="1"/>
</dbReference>
<evidence type="ECO:0000313" key="7">
    <source>
        <dbReference type="Proteomes" id="UP000346198"/>
    </source>
</evidence>
<dbReference type="PROSITE" id="PS00149">
    <property type="entry name" value="SULFATASE_2"/>
    <property type="match status" value="1"/>
</dbReference>
<sequence>MSDDHGYQDLGCYGSPDIISPNLDKLARQGVRFTDFYVTHPVCTASRAAFLTGRYPDRFGLKGLAPRGHDTVPHDEKLLPEFLKTRGYKTAAIGKWHLGYTSGGTPEERGFDEFYGLLEGVATYRTHLYHGKEPALFDGKEVVHREGEYLTEIFTDKAVEFISANMKKPFFLYLAYNAPHYPMHVPPQKYLDPYGFEPDQVNNNRLKYMTMVTAMDHGIGEVLDALERNGVSDNTLVIFFSDNGGQNDVGGRNTPYRGEKHTDWEGGIRVPAIVRWPGKITGPKVCREPVMSMDFFELICKAAHVKLPKNITFDTHDSSGLFLDGRKGEPRRDFFFRYGSKRFRGNAMRRDDFKLVSDSTSDTQNALYNLSQNPSESSDVSKQHPELTVEMIRAMEAWSKTIESEYWAKRRAKRK</sequence>
<keyword evidence="7" id="KW-1185">Reference proteome</keyword>